<dbReference type="AlphaFoldDB" id="A0A0G0DHH5"/>
<dbReference type="GO" id="GO:0006450">
    <property type="term" value="P:regulation of translational fidelity"/>
    <property type="evidence" value="ECO:0007669"/>
    <property type="project" value="InterPro"/>
</dbReference>
<dbReference type="InterPro" id="IPR036113">
    <property type="entry name" value="Asp/Glu-ADT_sf_sub_c"/>
</dbReference>
<reference evidence="1 2" key="1">
    <citation type="journal article" date="2015" name="Nature">
        <title>rRNA introns, odd ribosomes, and small enigmatic genomes across a large radiation of phyla.</title>
        <authorList>
            <person name="Brown C.T."/>
            <person name="Hug L.A."/>
            <person name="Thomas B.C."/>
            <person name="Sharon I."/>
            <person name="Castelle C.J."/>
            <person name="Singh A."/>
            <person name="Wilkins M.J."/>
            <person name="Williams K.H."/>
            <person name="Banfield J.F."/>
        </authorList>
    </citation>
    <scope>NUCLEOTIDE SEQUENCE [LARGE SCALE GENOMIC DNA]</scope>
</reference>
<dbReference type="SUPFAM" id="SSF141000">
    <property type="entry name" value="Glu-tRNAGln amidotransferase C subunit"/>
    <property type="match status" value="1"/>
</dbReference>
<protein>
    <submittedName>
        <fullName evidence="1">Asparaginyl/glutamyl-tRNA amidotransferase subunit C</fullName>
    </submittedName>
</protein>
<evidence type="ECO:0000313" key="1">
    <source>
        <dbReference type="EMBL" id="KKP88196.1"/>
    </source>
</evidence>
<accession>A0A0G0DHH5</accession>
<dbReference type="EMBL" id="LBQZ01000024">
    <property type="protein sequence ID" value="KKP88196.1"/>
    <property type="molecule type" value="Genomic_DNA"/>
</dbReference>
<organism evidence="1 2">
    <name type="scientific">Candidatus Nomurabacteria bacterium GW2011_GWC2_35_8</name>
    <dbReference type="NCBI Taxonomy" id="1618752"/>
    <lineage>
        <taxon>Bacteria</taxon>
        <taxon>Candidatus Nomuraibacteriota</taxon>
    </lineage>
</organism>
<comment type="caution">
    <text evidence="1">The sequence shown here is derived from an EMBL/GenBank/DDBJ whole genome shotgun (WGS) entry which is preliminary data.</text>
</comment>
<name>A0A0G0DHH5_9BACT</name>
<feature type="non-terminal residue" evidence="1">
    <location>
        <position position="52"/>
    </location>
</feature>
<dbReference type="Pfam" id="PF02686">
    <property type="entry name" value="GatC"/>
    <property type="match status" value="1"/>
</dbReference>
<gene>
    <name evidence="1" type="ORF">UR91_C0024G0001</name>
</gene>
<keyword evidence="1" id="KW-0808">Transferase</keyword>
<sequence>MDIKDVENLAQLARIELTEEEKKELLSDMDSILSYVKQIEEMKIETTGEPCV</sequence>
<dbReference type="Proteomes" id="UP000034798">
    <property type="component" value="Unassembled WGS sequence"/>
</dbReference>
<proteinExistence type="predicted"/>
<dbReference type="GO" id="GO:0016740">
    <property type="term" value="F:transferase activity"/>
    <property type="evidence" value="ECO:0007669"/>
    <property type="project" value="UniProtKB-KW"/>
</dbReference>
<dbReference type="InterPro" id="IPR003837">
    <property type="entry name" value="GatC"/>
</dbReference>
<dbReference type="Gene3D" id="1.10.20.60">
    <property type="entry name" value="Glu-tRNAGln amidotransferase C subunit, N-terminal domain"/>
    <property type="match status" value="1"/>
</dbReference>
<evidence type="ECO:0000313" key="2">
    <source>
        <dbReference type="Proteomes" id="UP000034798"/>
    </source>
</evidence>